<sequence length="437" mass="50518">MLIERERAGAPAKYDLIYIDPPYNTEATKNDGNSIANDKENVQATKFVYRDKYSRNGWLNLMNERLKLAKELLKDDGVIFVSIDDAEQAYLKVLMDEIFGEENFVASLPRITKMGGGRFGKNFIQNVHDYIHIYSKNKFILAEFEKTESDWNDYKFSDNLGEYTIKHPLDGGSGLKSYQMEINFKGAIYKPRNGKNWSFSDERINFMLNNNFLVFKENGMVYVKNYKKWEIKKIKDNYEIIEKKDGISFNSLKLTNNEFSNAQGTNLLNSLKINFDYPKSINLINSLIRLINNKNTRILDFFAGSGTTGHAVLELNKEDGGNRTFTLVTNNENNIGLNVNYERLYRINHGIGSKGETFEWANKNEPYKSNLNVYNIKYYDISLFNNIDVKEIVKELIKLLKDFGVNSLSEESEKDYTNLLNSLLSLKPQLKENNESN</sequence>
<evidence type="ECO:0000256" key="3">
    <source>
        <dbReference type="ARBA" id="ARBA00022679"/>
    </source>
</evidence>
<evidence type="ECO:0000256" key="2">
    <source>
        <dbReference type="ARBA" id="ARBA00022603"/>
    </source>
</evidence>
<dbReference type="InterPro" id="IPR002941">
    <property type="entry name" value="DNA_methylase_N4/N6"/>
</dbReference>
<accession>I1A5M2</accession>
<dbReference type="SUPFAM" id="SSF53335">
    <property type="entry name" value="S-adenosyl-L-methionine-dependent methyltransferases"/>
    <property type="match status" value="1"/>
</dbReference>
<evidence type="ECO:0000313" key="6">
    <source>
        <dbReference type="EMBL" id="EIE41793.1"/>
    </source>
</evidence>
<keyword evidence="2 6" id="KW-0489">Methyltransferase</keyword>
<keyword evidence="4" id="KW-0949">S-adenosyl-L-methionine</keyword>
<dbReference type="Gene3D" id="3.40.50.150">
    <property type="entry name" value="Vaccinia Virus protein VP39"/>
    <property type="match status" value="1"/>
</dbReference>
<dbReference type="InterPro" id="IPR002295">
    <property type="entry name" value="N4/N6-MTase_EcoPI_Mod-like"/>
</dbReference>
<dbReference type="Proteomes" id="UP000006229">
    <property type="component" value="Unassembled WGS sequence"/>
</dbReference>
<keyword evidence="3" id="KW-0808">Transferase</keyword>
<dbReference type="AlphaFoldDB" id="I1A5M2"/>
<dbReference type="GO" id="GO:0032259">
    <property type="term" value="P:methylation"/>
    <property type="evidence" value="ECO:0007669"/>
    <property type="project" value="UniProtKB-KW"/>
</dbReference>
<dbReference type="PROSITE" id="PS00092">
    <property type="entry name" value="N6_MTASE"/>
    <property type="match status" value="1"/>
</dbReference>
<keyword evidence="7" id="KW-1185">Reference proteome</keyword>
<dbReference type="PATRIC" id="fig|1131455.3.peg.376"/>
<dbReference type="GO" id="GO:0003677">
    <property type="term" value="F:DNA binding"/>
    <property type="evidence" value="ECO:0007669"/>
    <property type="project" value="InterPro"/>
</dbReference>
<organism evidence="6 7">
    <name type="scientific">Mycoplasmopsis canis UFG4</name>
    <dbReference type="NCBI Taxonomy" id="1131455"/>
    <lineage>
        <taxon>Bacteria</taxon>
        <taxon>Bacillati</taxon>
        <taxon>Mycoplasmatota</taxon>
        <taxon>Mycoplasmoidales</taxon>
        <taxon>Metamycoplasmataceae</taxon>
        <taxon>Mycoplasmopsis</taxon>
    </lineage>
</organism>
<dbReference type="RefSeq" id="WP_004797145.1">
    <property type="nucleotide sequence ID" value="NZ_AJFU01000005.1"/>
</dbReference>
<feature type="domain" description="DNA methylase N-4/N-6" evidence="5">
    <location>
        <begin position="15"/>
        <end position="318"/>
    </location>
</feature>
<proteinExistence type="inferred from homology"/>
<evidence type="ECO:0000256" key="1">
    <source>
        <dbReference type="ARBA" id="ARBA00006594"/>
    </source>
</evidence>
<dbReference type="Pfam" id="PF01555">
    <property type="entry name" value="N6_N4_Mtase"/>
    <property type="match status" value="1"/>
</dbReference>
<comment type="caution">
    <text evidence="6">The sequence shown here is derived from an EMBL/GenBank/DDBJ whole genome shotgun (WGS) entry which is preliminary data.</text>
</comment>
<protein>
    <submittedName>
        <fullName evidence="6">Type III restriction modification system:Methylase</fullName>
    </submittedName>
</protein>
<name>I1A5M2_9BACT</name>
<dbReference type="GO" id="GO:0008170">
    <property type="term" value="F:N-methyltransferase activity"/>
    <property type="evidence" value="ECO:0007669"/>
    <property type="project" value="InterPro"/>
</dbReference>
<dbReference type="PRINTS" id="PR00506">
    <property type="entry name" value="D21N6MTFRASE"/>
</dbReference>
<evidence type="ECO:0000259" key="5">
    <source>
        <dbReference type="Pfam" id="PF01555"/>
    </source>
</evidence>
<dbReference type="EMBL" id="AJFU01000005">
    <property type="protein sequence ID" value="EIE41793.1"/>
    <property type="molecule type" value="Genomic_DNA"/>
</dbReference>
<dbReference type="InterPro" id="IPR029063">
    <property type="entry name" value="SAM-dependent_MTases_sf"/>
</dbReference>
<evidence type="ECO:0000313" key="7">
    <source>
        <dbReference type="Proteomes" id="UP000006229"/>
    </source>
</evidence>
<dbReference type="InterPro" id="IPR002052">
    <property type="entry name" value="DNA_methylase_N6_adenine_CS"/>
</dbReference>
<evidence type="ECO:0000256" key="4">
    <source>
        <dbReference type="ARBA" id="ARBA00022691"/>
    </source>
</evidence>
<reference evidence="6 7" key="1">
    <citation type="journal article" date="2012" name="J. Bacteriol.">
        <title>Genome annotation of five Mycoplasma canis strains.</title>
        <authorList>
            <person name="Brown D.R."/>
            <person name="May M."/>
            <person name="Michaels D.L."/>
            <person name="Barbet A.F."/>
        </authorList>
    </citation>
    <scope>NUCLEOTIDE SEQUENCE [LARGE SCALE GENOMIC DNA]</scope>
    <source>
        <strain evidence="6 7">UFG4</strain>
    </source>
</reference>
<comment type="similarity">
    <text evidence="1">Belongs to the N(4)/N(6)-methyltransferase family.</text>
</comment>
<gene>
    <name evidence="6" type="ORF">MCANUFG4_01866</name>
</gene>